<comment type="similarity">
    <text evidence="3">Belongs to the pantothenate synthetase family.</text>
</comment>
<dbReference type="PANTHER" id="PTHR21299">
    <property type="entry name" value="CYTIDYLATE KINASE/PANTOATE-BETA-ALANINE LIGASE"/>
    <property type="match status" value="1"/>
</dbReference>
<accession>A0ABS6XNT3</accession>
<feature type="binding site" evidence="3">
    <location>
        <begin position="147"/>
        <end position="150"/>
    </location>
    <ligand>
        <name>ATP</name>
        <dbReference type="ChEBI" id="CHEBI:30616"/>
    </ligand>
</feature>
<gene>
    <name evidence="3 4" type="primary">panC</name>
    <name evidence="4" type="ORF">KY084_13450</name>
</gene>
<dbReference type="GO" id="GO:0016874">
    <property type="term" value="F:ligase activity"/>
    <property type="evidence" value="ECO:0007669"/>
    <property type="project" value="UniProtKB-KW"/>
</dbReference>
<reference evidence="4 5" key="1">
    <citation type="submission" date="2021-07" db="EMBL/GenBank/DDBJ databases">
        <title>Stakelama flava sp. nov., a novel endophytic bacterium isolated from branch of Kandelia candel.</title>
        <authorList>
            <person name="Tuo L."/>
        </authorList>
    </citation>
    <scope>NUCLEOTIDE SEQUENCE [LARGE SCALE GENOMIC DNA]</scope>
    <source>
        <strain evidence="4 5">CBK3Z-3</strain>
    </source>
</reference>
<comment type="catalytic activity">
    <reaction evidence="3">
        <text>(R)-pantoate + beta-alanine + ATP = (R)-pantothenate + AMP + diphosphate + H(+)</text>
        <dbReference type="Rhea" id="RHEA:10912"/>
        <dbReference type="ChEBI" id="CHEBI:15378"/>
        <dbReference type="ChEBI" id="CHEBI:15980"/>
        <dbReference type="ChEBI" id="CHEBI:29032"/>
        <dbReference type="ChEBI" id="CHEBI:30616"/>
        <dbReference type="ChEBI" id="CHEBI:33019"/>
        <dbReference type="ChEBI" id="CHEBI:57966"/>
        <dbReference type="ChEBI" id="CHEBI:456215"/>
        <dbReference type="EC" id="6.3.2.1"/>
    </reaction>
</comment>
<dbReference type="EC" id="6.3.2.1" evidence="3"/>
<dbReference type="PANTHER" id="PTHR21299:SF1">
    <property type="entry name" value="PANTOATE--BETA-ALANINE LIGASE"/>
    <property type="match status" value="1"/>
</dbReference>
<comment type="caution">
    <text evidence="4">The sequence shown here is derived from an EMBL/GenBank/DDBJ whole genome shotgun (WGS) entry which is preliminary data.</text>
</comment>
<comment type="subcellular location">
    <subcellularLocation>
        <location evidence="3">Cytoplasm</location>
    </subcellularLocation>
</comment>
<evidence type="ECO:0000256" key="3">
    <source>
        <dbReference type="HAMAP-Rule" id="MF_00158"/>
    </source>
</evidence>
<keyword evidence="3" id="KW-0566">Pantothenate biosynthesis</keyword>
<comment type="pathway">
    <text evidence="3">Cofactor biosynthesis; (R)-pantothenate biosynthesis; (R)-pantothenate from (R)-pantoate and beta-alanine: step 1/1.</text>
</comment>
<evidence type="ECO:0000313" key="5">
    <source>
        <dbReference type="Proteomes" id="UP001197214"/>
    </source>
</evidence>
<feature type="binding site" evidence="3">
    <location>
        <position position="61"/>
    </location>
    <ligand>
        <name>beta-alanine</name>
        <dbReference type="ChEBI" id="CHEBI:57966"/>
    </ligand>
</feature>
<feature type="binding site" evidence="3">
    <location>
        <position position="61"/>
    </location>
    <ligand>
        <name>(R)-pantoate</name>
        <dbReference type="ChEBI" id="CHEBI:15980"/>
    </ligand>
</feature>
<keyword evidence="5" id="KW-1185">Reference proteome</keyword>
<dbReference type="InterPro" id="IPR003721">
    <property type="entry name" value="Pantoate_ligase"/>
</dbReference>
<keyword evidence="3" id="KW-0963">Cytoplasm</keyword>
<keyword evidence="1 3" id="KW-0547">Nucleotide-binding</keyword>
<feature type="binding site" evidence="3">
    <location>
        <begin position="184"/>
        <end position="187"/>
    </location>
    <ligand>
        <name>ATP</name>
        <dbReference type="ChEBI" id="CHEBI:30616"/>
    </ligand>
</feature>
<keyword evidence="2 3" id="KW-0067">ATP-binding</keyword>
<sequence length="281" mass="30600">MQTIRQLTQLREAVAAWRAEQLRVALVPTMGALHDGHMALVEAARRNADRVVVSIFVNPRQFGAGEDLDHYPRREQADSRMLTDAGVDLLWLPDAETMYPAGFDSSIHVGTVSEGYEGANRPGHFDGVATVVAKLFNQVSPDLALFGEKDYQQLAVIRKMVIDLDFMIDIIGVPTQREDDGLALSSRNIYLVDEDRQAAVALPRALGIAARDIARGGDVPAALAQARETLEKAGFDVDYVEIVKESTLEPHDPEAPSRLIAAAKIAGTRLIDNIVVEPGPA</sequence>
<dbReference type="NCBIfam" id="TIGR00018">
    <property type="entry name" value="panC"/>
    <property type="match status" value="1"/>
</dbReference>
<dbReference type="Proteomes" id="UP001197214">
    <property type="component" value="Unassembled WGS sequence"/>
</dbReference>
<dbReference type="InterPro" id="IPR004821">
    <property type="entry name" value="Cyt_trans-like"/>
</dbReference>
<feature type="binding site" evidence="3">
    <location>
        <begin position="30"/>
        <end position="37"/>
    </location>
    <ligand>
        <name>ATP</name>
        <dbReference type="ChEBI" id="CHEBI:30616"/>
    </ligand>
</feature>
<dbReference type="RefSeq" id="WP_219238994.1">
    <property type="nucleotide sequence ID" value="NZ_JAHWZX010000014.1"/>
</dbReference>
<feature type="binding site" evidence="3">
    <location>
        <position position="153"/>
    </location>
    <ligand>
        <name>(R)-pantoate</name>
        <dbReference type="ChEBI" id="CHEBI:15980"/>
    </ligand>
</feature>
<comment type="subunit">
    <text evidence="3">Homodimer.</text>
</comment>
<comment type="caution">
    <text evidence="3">Lacks conserved residue(s) required for the propagation of feature annotation.</text>
</comment>
<comment type="function">
    <text evidence="3">Catalyzes the condensation of pantoate with beta-alanine in an ATP-dependent reaction via a pantoyl-adenylate intermediate.</text>
</comment>
<evidence type="ECO:0000256" key="2">
    <source>
        <dbReference type="ARBA" id="ARBA00022840"/>
    </source>
</evidence>
<dbReference type="EMBL" id="JAHWZX010000014">
    <property type="protein sequence ID" value="MBW4331874.1"/>
    <property type="molecule type" value="Genomic_DNA"/>
</dbReference>
<evidence type="ECO:0000256" key="1">
    <source>
        <dbReference type="ARBA" id="ARBA00022741"/>
    </source>
</evidence>
<dbReference type="CDD" id="cd00560">
    <property type="entry name" value="PanC"/>
    <property type="match status" value="1"/>
</dbReference>
<protein>
    <recommendedName>
        <fullName evidence="3">Pantothenate synthetase</fullName>
        <shortName evidence="3">PS</shortName>
        <ecNumber evidence="3">6.3.2.1</ecNumber>
    </recommendedName>
    <alternativeName>
        <fullName evidence="3">Pantoate--beta-alanine ligase</fullName>
    </alternativeName>
    <alternativeName>
        <fullName evidence="3">Pantoate-activating enzyme</fullName>
    </alternativeName>
</protein>
<feature type="active site" description="Proton donor" evidence="3">
    <location>
        <position position="37"/>
    </location>
</feature>
<proteinExistence type="inferred from homology"/>
<organism evidence="4 5">
    <name type="scientific">Stakelama flava</name>
    <dbReference type="NCBI Taxonomy" id="2860338"/>
    <lineage>
        <taxon>Bacteria</taxon>
        <taxon>Pseudomonadati</taxon>
        <taxon>Pseudomonadota</taxon>
        <taxon>Alphaproteobacteria</taxon>
        <taxon>Sphingomonadales</taxon>
        <taxon>Sphingomonadaceae</taxon>
        <taxon>Stakelama</taxon>
    </lineage>
</organism>
<dbReference type="HAMAP" id="MF_00158">
    <property type="entry name" value="PanC"/>
    <property type="match status" value="1"/>
</dbReference>
<dbReference type="NCBIfam" id="TIGR00125">
    <property type="entry name" value="cyt_tran_rel"/>
    <property type="match status" value="1"/>
</dbReference>
<comment type="miscellaneous">
    <text evidence="3">The reaction proceeds by a bi uni uni bi ping pong mechanism.</text>
</comment>
<keyword evidence="3 4" id="KW-0436">Ligase</keyword>
<name>A0ABS6XNT3_9SPHN</name>
<dbReference type="Pfam" id="PF02569">
    <property type="entry name" value="Pantoate_ligase"/>
    <property type="match status" value="1"/>
</dbReference>
<evidence type="ECO:0000313" key="4">
    <source>
        <dbReference type="EMBL" id="MBW4331874.1"/>
    </source>
</evidence>